<dbReference type="CDD" id="cd17393">
    <property type="entry name" value="MFS_MosC_like"/>
    <property type="match status" value="1"/>
</dbReference>
<feature type="transmembrane region" description="Helical" evidence="5">
    <location>
        <begin position="296"/>
        <end position="316"/>
    </location>
</feature>
<reference evidence="7" key="1">
    <citation type="submission" date="2020-06" db="EMBL/GenBank/DDBJ databases">
        <authorList>
            <person name="Dong N."/>
        </authorList>
    </citation>
    <scope>NUCLEOTIDE SEQUENCE</scope>
    <source>
        <strain evidence="7">DF46-2-2</strain>
    </source>
</reference>
<feature type="domain" description="Major facilitator superfamily (MFS) profile" evidence="6">
    <location>
        <begin position="206"/>
        <end position="383"/>
    </location>
</feature>
<evidence type="ECO:0000313" key="8">
    <source>
        <dbReference type="Proteomes" id="UP001173465"/>
    </source>
</evidence>
<dbReference type="AlphaFoldDB" id="A0AAW7DT82"/>
<evidence type="ECO:0000256" key="3">
    <source>
        <dbReference type="ARBA" id="ARBA00022989"/>
    </source>
</evidence>
<comment type="subcellular location">
    <subcellularLocation>
        <location evidence="1">Membrane</location>
        <topology evidence="1">Multi-pass membrane protein</topology>
    </subcellularLocation>
</comment>
<feature type="transmembrane region" description="Helical" evidence="5">
    <location>
        <begin position="143"/>
        <end position="164"/>
    </location>
</feature>
<feature type="transmembrane region" description="Helical" evidence="5">
    <location>
        <begin position="170"/>
        <end position="188"/>
    </location>
</feature>
<feature type="transmembrane region" description="Helical" evidence="5">
    <location>
        <begin position="76"/>
        <end position="95"/>
    </location>
</feature>
<evidence type="ECO:0000256" key="2">
    <source>
        <dbReference type="ARBA" id="ARBA00022692"/>
    </source>
</evidence>
<feature type="transmembrane region" description="Helical" evidence="5">
    <location>
        <begin position="239"/>
        <end position="257"/>
    </location>
</feature>
<feature type="transmembrane region" description="Helical" evidence="5">
    <location>
        <begin position="200"/>
        <end position="219"/>
    </location>
</feature>
<dbReference type="PROSITE" id="PS50850">
    <property type="entry name" value="MFS"/>
    <property type="match status" value="1"/>
</dbReference>
<organism evidence="7 8">
    <name type="scientific">Thiopseudomonas alkaliphila</name>
    <dbReference type="NCBI Taxonomy" id="1697053"/>
    <lineage>
        <taxon>Bacteria</taxon>
        <taxon>Pseudomonadati</taxon>
        <taxon>Pseudomonadota</taxon>
        <taxon>Gammaproteobacteria</taxon>
        <taxon>Pseudomonadales</taxon>
        <taxon>Pseudomonadaceae</taxon>
        <taxon>Thiopseudomonas</taxon>
    </lineage>
</organism>
<evidence type="ECO:0000313" key="7">
    <source>
        <dbReference type="EMBL" id="MDM1697074.1"/>
    </source>
</evidence>
<name>A0AAW7DT82_9GAMM</name>
<dbReference type="SUPFAM" id="SSF103473">
    <property type="entry name" value="MFS general substrate transporter"/>
    <property type="match status" value="1"/>
</dbReference>
<feature type="transmembrane region" description="Helical" evidence="5">
    <location>
        <begin position="20"/>
        <end position="39"/>
    </location>
</feature>
<comment type="caution">
    <text evidence="7">The sequence shown here is derived from an EMBL/GenBank/DDBJ whole genome shotgun (WGS) entry which is preliminary data.</text>
</comment>
<dbReference type="InterPro" id="IPR020846">
    <property type="entry name" value="MFS_dom"/>
</dbReference>
<protein>
    <submittedName>
        <fullName evidence="7">MFS transporter</fullName>
    </submittedName>
</protein>
<proteinExistence type="predicted"/>
<dbReference type="Proteomes" id="UP001173465">
    <property type="component" value="Unassembled WGS sequence"/>
</dbReference>
<feature type="transmembrane region" description="Helical" evidence="5">
    <location>
        <begin position="328"/>
        <end position="349"/>
    </location>
</feature>
<keyword evidence="4 5" id="KW-0472">Membrane</keyword>
<evidence type="ECO:0000259" key="6">
    <source>
        <dbReference type="PROSITE" id="PS50850"/>
    </source>
</evidence>
<dbReference type="PANTHER" id="PTHR23514">
    <property type="entry name" value="BYPASS OF STOP CODON PROTEIN 6"/>
    <property type="match status" value="1"/>
</dbReference>
<evidence type="ECO:0000256" key="5">
    <source>
        <dbReference type="SAM" id="Phobius"/>
    </source>
</evidence>
<keyword evidence="2 5" id="KW-0812">Transmembrane</keyword>
<dbReference type="EMBL" id="JACANB010000008">
    <property type="protein sequence ID" value="MDM1697074.1"/>
    <property type="molecule type" value="Genomic_DNA"/>
</dbReference>
<dbReference type="InterPro" id="IPR036259">
    <property type="entry name" value="MFS_trans_sf"/>
</dbReference>
<feature type="transmembrane region" description="Helical" evidence="5">
    <location>
        <begin position="45"/>
        <end position="64"/>
    </location>
</feature>
<dbReference type="GO" id="GO:0016020">
    <property type="term" value="C:membrane"/>
    <property type="evidence" value="ECO:0007669"/>
    <property type="project" value="UniProtKB-SubCell"/>
</dbReference>
<keyword evidence="3 5" id="KW-1133">Transmembrane helix</keyword>
<sequence>MPNSSSATAITSRNVQASRLGFFIAGFGLALWAPLVPYVRARIPMSDGVFGLMLLCIGIGSLLFMPMTALFSSRVGIRGCIIGSTLILLIALFLMNYTHSLYWLGLALFLFGGSLGLLDVVLNIQGLVVEQGLKRSILPNLHGIFSLGTISGALLLTLCLMAGLAIEYSLLLMMAVLLIAVTLGYPGFLSDKTKASGSSFMKPTPLVALIGGMCFIVYLAEGAVLDWSALFLIKQKEMLSSQAGLGYASFSLMVMLGRFMGSQIVAYFGVVKTVVLGGLIAALGIGLSILAPHWTLALIGYGICGLGCANISPVLISSLSQQQLMPTHLAVAAATTIGYAGVLAGPALLGGVAQLSSLTAAFIALAVLLLMVSVLGSFYQRMQ</sequence>
<feature type="transmembrane region" description="Helical" evidence="5">
    <location>
        <begin position="355"/>
        <end position="379"/>
    </location>
</feature>
<dbReference type="RefSeq" id="WP_286594332.1">
    <property type="nucleotide sequence ID" value="NZ_JACANB010000008.1"/>
</dbReference>
<dbReference type="InterPro" id="IPR051788">
    <property type="entry name" value="MFS_Transporter"/>
</dbReference>
<dbReference type="PANTHER" id="PTHR23514:SF13">
    <property type="entry name" value="INNER MEMBRANE PROTEIN YBJJ"/>
    <property type="match status" value="1"/>
</dbReference>
<gene>
    <name evidence="7" type="ORF">HX099_10450</name>
</gene>
<feature type="transmembrane region" description="Helical" evidence="5">
    <location>
        <begin position="264"/>
        <end position="290"/>
    </location>
</feature>
<feature type="transmembrane region" description="Helical" evidence="5">
    <location>
        <begin position="101"/>
        <end position="122"/>
    </location>
</feature>
<dbReference type="Gene3D" id="1.20.1250.20">
    <property type="entry name" value="MFS general substrate transporter like domains"/>
    <property type="match status" value="2"/>
</dbReference>
<reference evidence="7" key="2">
    <citation type="journal article" date="2022" name="Sci. Total Environ.">
        <title>Prevalence, transmission, and molecular epidemiology of tet(X)-positive bacteria among humans, animals, and environmental niches in China: An epidemiological, and genomic-based study.</title>
        <authorList>
            <person name="Dong N."/>
            <person name="Zeng Y."/>
            <person name="Cai C."/>
            <person name="Sun C."/>
            <person name="Lu J."/>
            <person name="Liu C."/>
            <person name="Zhou H."/>
            <person name="Sun Q."/>
            <person name="Shu L."/>
            <person name="Wang H."/>
            <person name="Wang Y."/>
            <person name="Wang S."/>
            <person name="Wu C."/>
            <person name="Chan E.W."/>
            <person name="Chen G."/>
            <person name="Shen Z."/>
            <person name="Chen S."/>
            <person name="Zhang R."/>
        </authorList>
    </citation>
    <scope>NUCLEOTIDE SEQUENCE</scope>
    <source>
        <strain evidence="7">DF46-2-2</strain>
    </source>
</reference>
<evidence type="ECO:0000256" key="1">
    <source>
        <dbReference type="ARBA" id="ARBA00004141"/>
    </source>
</evidence>
<accession>A0AAW7DT82</accession>
<dbReference type="GO" id="GO:0022857">
    <property type="term" value="F:transmembrane transporter activity"/>
    <property type="evidence" value="ECO:0007669"/>
    <property type="project" value="InterPro"/>
</dbReference>
<evidence type="ECO:0000256" key="4">
    <source>
        <dbReference type="ARBA" id="ARBA00023136"/>
    </source>
</evidence>